<sequence>MSNEDISKSLKNIETSVHDDFIKFAQKLVQTKSLTCQEREVAFLVEEKMKDLGYDEVTVDSVGNVLGRIGNGAKILMFDSHMDTVTVNNLNEWEHDPFGAAIENGRIYGRGACDMKCALAASVYGGYIAKEIGIPDDVTVLVSASCMEEDYDGEAVRLMLKEHNLRPDAVIICEPTSLKIATGHRGRTSIEINVKGTPCHASNPNNGVNPVYLMTDIIRNIMKLSDDLDYQDGQDNGSVALTNIYCNTASNNSVPNDATIVLDRRLANGESEESISLEMNRLLEGTEGSWKFMDIPGKSWTETDFMFHSFLPAWNISSDHSLVKGAISAFKEIKEQDPVLYQMGASTNAVVTAGLLHIPTIIFGPGNMEQAHATDEYCDIQMMVDAALMYADICHNFS</sequence>
<dbReference type="InterPro" id="IPR017706">
    <property type="entry name" value="Peptidase_M20/DapE_YgeY"/>
</dbReference>
<dbReference type="NCBIfam" id="TIGR03526">
    <property type="entry name" value="selenium_YgeY"/>
    <property type="match status" value="1"/>
</dbReference>
<dbReference type="GO" id="GO:0008777">
    <property type="term" value="F:acetylornithine deacetylase activity"/>
    <property type="evidence" value="ECO:0007669"/>
    <property type="project" value="TreeGrafter"/>
</dbReference>
<dbReference type="Pfam" id="PF07687">
    <property type="entry name" value="M20_dimer"/>
    <property type="match status" value="1"/>
</dbReference>
<evidence type="ECO:0000256" key="4">
    <source>
        <dbReference type="ARBA" id="ARBA00022833"/>
    </source>
</evidence>
<name>A0AAE4AKH0_9FIRM</name>
<dbReference type="InterPro" id="IPR002933">
    <property type="entry name" value="Peptidase_M20"/>
</dbReference>
<dbReference type="Pfam" id="PF01546">
    <property type="entry name" value="Peptidase_M20"/>
    <property type="match status" value="1"/>
</dbReference>
<proteinExistence type="predicted"/>
<evidence type="ECO:0000256" key="1">
    <source>
        <dbReference type="ARBA" id="ARBA00001947"/>
    </source>
</evidence>
<comment type="cofactor">
    <cofactor evidence="1">
        <name>Zn(2+)</name>
        <dbReference type="ChEBI" id="CHEBI:29105"/>
    </cofactor>
</comment>
<dbReference type="GO" id="GO:0006526">
    <property type="term" value="P:L-arginine biosynthetic process"/>
    <property type="evidence" value="ECO:0007669"/>
    <property type="project" value="TreeGrafter"/>
</dbReference>
<comment type="caution">
    <text evidence="6">The sequence shown here is derived from an EMBL/GenBank/DDBJ whole genome shotgun (WGS) entry which is preliminary data.</text>
</comment>
<dbReference type="PANTHER" id="PTHR43808">
    <property type="entry name" value="ACETYLORNITHINE DEACETYLASE"/>
    <property type="match status" value="1"/>
</dbReference>
<dbReference type="InterPro" id="IPR036264">
    <property type="entry name" value="Bact_exopeptidase_dim_dom"/>
</dbReference>
<dbReference type="SUPFAM" id="SSF55031">
    <property type="entry name" value="Bacterial exopeptidase dimerisation domain"/>
    <property type="match status" value="1"/>
</dbReference>
<gene>
    <name evidence="6" type="ORF">J2S20_000899</name>
</gene>
<organism evidence="6 7">
    <name type="scientific">Moryella indoligenes</name>
    <dbReference type="NCBI Taxonomy" id="371674"/>
    <lineage>
        <taxon>Bacteria</taxon>
        <taxon>Bacillati</taxon>
        <taxon>Bacillota</taxon>
        <taxon>Clostridia</taxon>
        <taxon>Lachnospirales</taxon>
        <taxon>Lachnospiraceae</taxon>
        <taxon>Moryella</taxon>
    </lineage>
</organism>
<reference evidence="6" key="1">
    <citation type="submission" date="2023-07" db="EMBL/GenBank/DDBJ databases">
        <title>Genomic Encyclopedia of Type Strains, Phase IV (KMG-IV): sequencing the most valuable type-strain genomes for metagenomic binning, comparative biology and taxonomic classification.</title>
        <authorList>
            <person name="Goeker M."/>
        </authorList>
    </citation>
    <scope>NUCLEOTIDE SEQUENCE</scope>
    <source>
        <strain evidence="6">DSM 19659</strain>
    </source>
</reference>
<keyword evidence="4" id="KW-0862">Zinc</keyword>
<feature type="domain" description="Peptidase M20 dimerisation" evidence="5">
    <location>
        <begin position="182"/>
        <end position="285"/>
    </location>
</feature>
<evidence type="ECO:0000313" key="7">
    <source>
        <dbReference type="Proteomes" id="UP001241537"/>
    </source>
</evidence>
<keyword evidence="7" id="KW-1185">Reference proteome</keyword>
<dbReference type="InterPro" id="IPR050072">
    <property type="entry name" value="Peptidase_M20A"/>
</dbReference>
<dbReference type="GO" id="GO:0046872">
    <property type="term" value="F:metal ion binding"/>
    <property type="evidence" value="ECO:0007669"/>
    <property type="project" value="UniProtKB-KW"/>
</dbReference>
<keyword evidence="2" id="KW-0479">Metal-binding</keyword>
<dbReference type="InterPro" id="IPR011650">
    <property type="entry name" value="Peptidase_M20_dimer"/>
</dbReference>
<evidence type="ECO:0000313" key="6">
    <source>
        <dbReference type="EMBL" id="MDQ0152214.1"/>
    </source>
</evidence>
<evidence type="ECO:0000259" key="5">
    <source>
        <dbReference type="Pfam" id="PF07687"/>
    </source>
</evidence>
<dbReference type="Gene3D" id="3.30.70.360">
    <property type="match status" value="1"/>
</dbReference>
<dbReference type="PANTHER" id="PTHR43808:SF31">
    <property type="entry name" value="N-ACETYL-L-CITRULLINE DEACETYLASE"/>
    <property type="match status" value="1"/>
</dbReference>
<evidence type="ECO:0000256" key="3">
    <source>
        <dbReference type="ARBA" id="ARBA00022801"/>
    </source>
</evidence>
<evidence type="ECO:0000256" key="2">
    <source>
        <dbReference type="ARBA" id="ARBA00022723"/>
    </source>
</evidence>
<dbReference type="NCBIfam" id="NF009555">
    <property type="entry name" value="PRK13004.1"/>
    <property type="match status" value="1"/>
</dbReference>
<dbReference type="Gene3D" id="3.40.630.10">
    <property type="entry name" value="Zn peptidases"/>
    <property type="match status" value="1"/>
</dbReference>
<dbReference type="EMBL" id="JAUSTO010000004">
    <property type="protein sequence ID" value="MDQ0152214.1"/>
    <property type="molecule type" value="Genomic_DNA"/>
</dbReference>
<accession>A0AAE4AKH0</accession>
<dbReference type="SUPFAM" id="SSF53187">
    <property type="entry name" value="Zn-dependent exopeptidases"/>
    <property type="match status" value="1"/>
</dbReference>
<protein>
    <submittedName>
        <fullName evidence="6">Selenium metabolism hydrolase</fullName>
    </submittedName>
</protein>
<keyword evidence="3 6" id="KW-0378">Hydrolase</keyword>
<dbReference type="RefSeq" id="WP_106611165.1">
    <property type="nucleotide sequence ID" value="NZ_JAUSTO010000004.1"/>
</dbReference>
<dbReference type="Proteomes" id="UP001241537">
    <property type="component" value="Unassembled WGS sequence"/>
</dbReference>
<dbReference type="InterPro" id="IPR001261">
    <property type="entry name" value="ArgE/DapE_CS"/>
</dbReference>
<dbReference type="AlphaFoldDB" id="A0AAE4AKH0"/>
<dbReference type="PROSITE" id="PS00758">
    <property type="entry name" value="ARGE_DAPE_CPG2_1"/>
    <property type="match status" value="1"/>
</dbReference>